<dbReference type="InterPro" id="IPR048761">
    <property type="entry name" value="SMUBP-2_HCS1_1B"/>
</dbReference>
<dbReference type="GO" id="GO:0005737">
    <property type="term" value="C:cytoplasm"/>
    <property type="evidence" value="ECO:0007669"/>
    <property type="project" value="UniProtKB-SubCell"/>
</dbReference>
<dbReference type="FunFam" id="3.40.50.300:FF:000326">
    <property type="entry name" value="P-loop containing nucleoside triphosphate hydrolase"/>
    <property type="match status" value="1"/>
</dbReference>
<feature type="region of interest" description="Disordered" evidence="12">
    <location>
        <begin position="107"/>
        <end position="134"/>
    </location>
</feature>
<feature type="compositionally biased region" description="Acidic residues" evidence="12">
    <location>
        <begin position="812"/>
        <end position="831"/>
    </location>
</feature>
<dbReference type="InterPro" id="IPR041679">
    <property type="entry name" value="DNA2/NAM7-like_C"/>
</dbReference>
<feature type="compositionally biased region" description="Basic residues" evidence="12">
    <location>
        <begin position="865"/>
        <end position="877"/>
    </location>
</feature>
<dbReference type="OrthoDB" id="6513042at2759"/>
<keyword evidence="8" id="KW-0347">Helicase</keyword>
<dbReference type="Pfam" id="PF13086">
    <property type="entry name" value="AAA_11"/>
    <property type="match status" value="1"/>
</dbReference>
<dbReference type="PROSITE" id="PS51061">
    <property type="entry name" value="R3H"/>
    <property type="match status" value="1"/>
</dbReference>
<dbReference type="InterPro" id="IPR047187">
    <property type="entry name" value="SF1_C_Upf1"/>
</dbReference>
<dbReference type="Gene3D" id="3.30.1370.50">
    <property type="entry name" value="R3H-like domain"/>
    <property type="match status" value="1"/>
</dbReference>
<keyword evidence="10" id="KW-0539">Nucleus</keyword>
<evidence type="ECO:0000256" key="4">
    <source>
        <dbReference type="ARBA" id="ARBA00012551"/>
    </source>
</evidence>
<dbReference type="Pfam" id="PF01424">
    <property type="entry name" value="R3H"/>
    <property type="match status" value="1"/>
</dbReference>
<keyword evidence="6" id="KW-0547">Nucleotide-binding</keyword>
<evidence type="ECO:0000256" key="3">
    <source>
        <dbReference type="ARBA" id="ARBA00007913"/>
    </source>
</evidence>
<evidence type="ECO:0000256" key="8">
    <source>
        <dbReference type="ARBA" id="ARBA00022806"/>
    </source>
</evidence>
<keyword evidence="9" id="KW-0067">ATP-binding</keyword>
<dbReference type="GO" id="GO:0005524">
    <property type="term" value="F:ATP binding"/>
    <property type="evidence" value="ECO:0007669"/>
    <property type="project" value="UniProtKB-KW"/>
</dbReference>
<comment type="similarity">
    <text evidence="3">Belongs to the DNA2/NAM7 helicase family.</text>
</comment>
<dbReference type="Pfam" id="PF13087">
    <property type="entry name" value="AAA_12"/>
    <property type="match status" value="1"/>
</dbReference>
<dbReference type="Gene3D" id="2.40.30.270">
    <property type="match status" value="1"/>
</dbReference>
<dbReference type="InterPro" id="IPR036867">
    <property type="entry name" value="R3H_dom_sf"/>
</dbReference>
<feature type="domain" description="R3H" evidence="13">
    <location>
        <begin position="719"/>
        <end position="784"/>
    </location>
</feature>
<reference evidence="15" key="1">
    <citation type="journal article" date="2023" name="Commun. Biol.">
        <title>Genome analysis of Parmales, the sister group of diatoms, reveals the evolutionary specialization of diatoms from phago-mixotrophs to photoautotrophs.</title>
        <authorList>
            <person name="Ban H."/>
            <person name="Sato S."/>
            <person name="Yoshikawa S."/>
            <person name="Yamada K."/>
            <person name="Nakamura Y."/>
            <person name="Ichinomiya M."/>
            <person name="Sato N."/>
            <person name="Blanc-Mathieu R."/>
            <person name="Endo H."/>
            <person name="Kuwata A."/>
            <person name="Ogata H."/>
        </authorList>
    </citation>
    <scope>NUCLEOTIDE SEQUENCE [LARGE SCALE GENOMIC DNA]</scope>
    <source>
        <strain evidence="15">NIES 3701</strain>
    </source>
</reference>
<dbReference type="Gene3D" id="3.40.50.300">
    <property type="entry name" value="P-loop containing nucleotide triphosphate hydrolases"/>
    <property type="match status" value="2"/>
</dbReference>
<evidence type="ECO:0000256" key="11">
    <source>
        <dbReference type="ARBA" id="ARBA00048432"/>
    </source>
</evidence>
<dbReference type="Proteomes" id="UP001165085">
    <property type="component" value="Unassembled WGS sequence"/>
</dbReference>
<proteinExistence type="inferred from homology"/>
<comment type="subcellular location">
    <subcellularLocation>
        <location evidence="2">Cytoplasm</location>
    </subcellularLocation>
    <subcellularLocation>
        <location evidence="1">Nucleus</location>
    </subcellularLocation>
</comment>
<gene>
    <name evidence="14" type="ORF">TrST_g5901</name>
</gene>
<dbReference type="PANTHER" id="PTHR43788">
    <property type="entry name" value="DNA2/NAM7 HELICASE FAMILY MEMBER"/>
    <property type="match status" value="1"/>
</dbReference>
<dbReference type="SUPFAM" id="SSF82708">
    <property type="entry name" value="R3H domain"/>
    <property type="match status" value="1"/>
</dbReference>
<feature type="compositionally biased region" description="Basic and acidic residues" evidence="12">
    <location>
        <begin position="840"/>
        <end position="849"/>
    </location>
</feature>
<feature type="region of interest" description="Disordered" evidence="12">
    <location>
        <begin position="698"/>
        <end position="720"/>
    </location>
</feature>
<dbReference type="CDD" id="cd18808">
    <property type="entry name" value="SF1_C_Upf1"/>
    <property type="match status" value="1"/>
</dbReference>
<dbReference type="InterPro" id="IPR001374">
    <property type="entry name" value="R3H_dom"/>
</dbReference>
<dbReference type="GO" id="GO:0043139">
    <property type="term" value="F:5'-3' DNA helicase activity"/>
    <property type="evidence" value="ECO:0007669"/>
    <property type="project" value="TreeGrafter"/>
</dbReference>
<dbReference type="GO" id="GO:0016787">
    <property type="term" value="F:hydrolase activity"/>
    <property type="evidence" value="ECO:0007669"/>
    <property type="project" value="UniProtKB-KW"/>
</dbReference>
<dbReference type="GO" id="GO:0005634">
    <property type="term" value="C:nucleus"/>
    <property type="evidence" value="ECO:0007669"/>
    <property type="project" value="UniProtKB-SubCell"/>
</dbReference>
<evidence type="ECO:0000313" key="14">
    <source>
        <dbReference type="EMBL" id="GMH57900.1"/>
    </source>
</evidence>
<evidence type="ECO:0000256" key="1">
    <source>
        <dbReference type="ARBA" id="ARBA00004123"/>
    </source>
</evidence>
<dbReference type="GO" id="GO:0005694">
    <property type="term" value="C:chromosome"/>
    <property type="evidence" value="ECO:0007669"/>
    <property type="project" value="UniProtKB-ARBA"/>
</dbReference>
<dbReference type="SMART" id="SM00393">
    <property type="entry name" value="R3H"/>
    <property type="match status" value="1"/>
</dbReference>
<dbReference type="InterPro" id="IPR041677">
    <property type="entry name" value="DNA2/NAM7_AAA_11"/>
</dbReference>
<feature type="compositionally biased region" description="Basic and acidic residues" evidence="12">
    <location>
        <begin position="118"/>
        <end position="127"/>
    </location>
</feature>
<dbReference type="Pfam" id="PF21138">
    <property type="entry name" value="SMUBP-2_HCS1_1B"/>
    <property type="match status" value="1"/>
</dbReference>
<keyword evidence="15" id="KW-1185">Reference proteome</keyword>
<accession>A0A9W6ZVY9</accession>
<evidence type="ECO:0000256" key="12">
    <source>
        <dbReference type="SAM" id="MobiDB-lite"/>
    </source>
</evidence>
<dbReference type="InterPro" id="IPR050534">
    <property type="entry name" value="Coronavir_polyprotein_1ab"/>
</dbReference>
<dbReference type="GO" id="GO:0003723">
    <property type="term" value="F:RNA binding"/>
    <property type="evidence" value="ECO:0007669"/>
    <property type="project" value="InterPro"/>
</dbReference>
<evidence type="ECO:0000256" key="9">
    <source>
        <dbReference type="ARBA" id="ARBA00022840"/>
    </source>
</evidence>
<name>A0A9W6ZVY9_9STRA</name>
<dbReference type="InterPro" id="IPR027417">
    <property type="entry name" value="P-loop_NTPase"/>
</dbReference>
<protein>
    <recommendedName>
        <fullName evidence="4">DNA helicase</fullName>
        <ecNumber evidence="4">3.6.4.12</ecNumber>
    </recommendedName>
</protein>
<sequence length="984" mass="106701">MDKVSSFVAEQQRLLSFELEGEASADDESRSSSNLSNLELVQTSIGMFGKLVATLQAADADNLPPHRLTNGSEVVIEGSRKGKGGSPSSSCVEGVVLKSTDEGISIVISDRGSHQKKNKDGDREDRSPSQVLSDLAEPLTLKTVASVAVHDKINRSLEILKSHGTSHPTCGTLISLLFPSSTGPASSPPASATNAPPPPPILPYNVNLDPSQLDSVSFCLNTPYLGLIHGPPGTGKTSCLIELILHLVSLGKKVLVTSGSNVSVDNIVKRLGDLGGGETRRAYLKSAGSNKKEAIRPNICRIGHPARLKDDVLMYSLSALVEGDDGTAIVNDVKKEMEDNLRILQSSKSKFKDKNKSWQDMKHLRKELKQRQNKISQQIIGNCDVILATNVGASSRLLKDVKFDVTIIDEVAQSIEAECYIPILKSPKLILAGDHKQLPPYVSSNNPKASQLSVTLFERLMSLYECVVLKISRMLDTQYRMNEKINKCMSKLMYGSKVKSGSENRDRTIDGLEPLIYVDTNGCDLEETTESDGSRSNEGEAQIVLGRVLKLVGEFNIDCKDVGVITPYNGQVRLIKSLLKGEGLDGVDVKSVDGFQGGEKDCILISLVRSNGKGEIGFLKERRRLNVAVTRAKRHCFLVGDSGTVRGDKFLSDVLDYFEEEGLVESGYSEDVAIENVAGGSGGAVNIKVNEGKKKNVGLKGGEGLKSSNQKKSSADKRENKSNRILDKINKFFENGEVGSEMGMGKQLDSKDRFLVHEMCEQLGLEHRSEGEGKDREIFIKKKKEVVAAVVGEEEDGDEVEGLKNAGFSELSVDDDEDDGDIGNEGEDEDGGPNALLRQLAEERRKRQEGNTGEEGGGGAGGDAKKKKKKKKKKKATTLRDKANAQVPLPEVTLKKISADAAGDEEVDDEMAFLDAMVKQTSKSHGRKLEDAKGKNYSTIMNGILNARPGQKVGTAEKNRKNTSALQAKLKEAKEGRGKKPKKK</sequence>
<dbReference type="InterPro" id="IPR014001">
    <property type="entry name" value="Helicase_ATP-bd"/>
</dbReference>
<feature type="region of interest" description="Disordered" evidence="12">
    <location>
        <begin position="950"/>
        <end position="984"/>
    </location>
</feature>
<comment type="caution">
    <text evidence="14">The sequence shown here is derived from an EMBL/GenBank/DDBJ whole genome shotgun (WGS) entry which is preliminary data.</text>
</comment>
<evidence type="ECO:0000256" key="5">
    <source>
        <dbReference type="ARBA" id="ARBA00022490"/>
    </source>
</evidence>
<keyword evidence="7" id="KW-0378">Hydrolase</keyword>
<feature type="region of interest" description="Disordered" evidence="12">
    <location>
        <begin position="792"/>
        <end position="887"/>
    </location>
</feature>
<dbReference type="SMART" id="SM00487">
    <property type="entry name" value="DEXDc"/>
    <property type="match status" value="1"/>
</dbReference>
<feature type="compositionally biased region" description="Basic and acidic residues" evidence="12">
    <location>
        <begin position="969"/>
        <end position="978"/>
    </location>
</feature>
<dbReference type="AlphaFoldDB" id="A0A9W6ZVY9"/>
<dbReference type="EC" id="3.6.4.12" evidence="4"/>
<dbReference type="SUPFAM" id="SSF52540">
    <property type="entry name" value="P-loop containing nucleoside triphosphate hydrolases"/>
    <property type="match status" value="1"/>
</dbReference>
<organism evidence="14 15">
    <name type="scientific">Triparma strigata</name>
    <dbReference type="NCBI Taxonomy" id="1606541"/>
    <lineage>
        <taxon>Eukaryota</taxon>
        <taxon>Sar</taxon>
        <taxon>Stramenopiles</taxon>
        <taxon>Ochrophyta</taxon>
        <taxon>Bolidophyceae</taxon>
        <taxon>Parmales</taxon>
        <taxon>Triparmaceae</taxon>
        <taxon>Triparma</taxon>
    </lineage>
</organism>
<keyword evidence="5" id="KW-0963">Cytoplasm</keyword>
<comment type="catalytic activity">
    <reaction evidence="11">
        <text>ATP + H2O = ADP + phosphate + H(+)</text>
        <dbReference type="Rhea" id="RHEA:13065"/>
        <dbReference type="ChEBI" id="CHEBI:15377"/>
        <dbReference type="ChEBI" id="CHEBI:15378"/>
        <dbReference type="ChEBI" id="CHEBI:30616"/>
        <dbReference type="ChEBI" id="CHEBI:43474"/>
        <dbReference type="ChEBI" id="CHEBI:456216"/>
        <dbReference type="EC" id="3.6.4.12"/>
    </reaction>
    <physiologicalReaction direction="left-to-right" evidence="11">
        <dbReference type="Rhea" id="RHEA:13066"/>
    </physiologicalReaction>
</comment>
<feature type="compositionally biased region" description="Gly residues" evidence="12">
    <location>
        <begin position="853"/>
        <end position="862"/>
    </location>
</feature>
<dbReference type="PANTHER" id="PTHR43788:SF8">
    <property type="entry name" value="DNA-BINDING PROTEIN SMUBP-2"/>
    <property type="match status" value="1"/>
</dbReference>
<evidence type="ECO:0000256" key="7">
    <source>
        <dbReference type="ARBA" id="ARBA00022801"/>
    </source>
</evidence>
<evidence type="ECO:0000256" key="10">
    <source>
        <dbReference type="ARBA" id="ARBA00023242"/>
    </source>
</evidence>
<dbReference type="EMBL" id="BRXY01000049">
    <property type="protein sequence ID" value="GMH57900.1"/>
    <property type="molecule type" value="Genomic_DNA"/>
</dbReference>
<evidence type="ECO:0000313" key="15">
    <source>
        <dbReference type="Proteomes" id="UP001165085"/>
    </source>
</evidence>
<evidence type="ECO:0000259" key="13">
    <source>
        <dbReference type="PROSITE" id="PS51061"/>
    </source>
</evidence>
<evidence type="ECO:0000256" key="6">
    <source>
        <dbReference type="ARBA" id="ARBA00022741"/>
    </source>
</evidence>
<evidence type="ECO:0000256" key="2">
    <source>
        <dbReference type="ARBA" id="ARBA00004496"/>
    </source>
</evidence>